<dbReference type="Proteomes" id="UP000000759">
    <property type="component" value="Chromosome 3"/>
</dbReference>
<dbReference type="InterPro" id="IPR037185">
    <property type="entry name" value="EmrE-like"/>
</dbReference>
<feature type="transmembrane region" description="Helical" evidence="5">
    <location>
        <begin position="12"/>
        <end position="32"/>
    </location>
</feature>
<dbReference type="GeneID" id="7204335"/>
<evidence type="ECO:0000256" key="4">
    <source>
        <dbReference type="ARBA" id="ARBA00023136"/>
    </source>
</evidence>
<dbReference type="InterPro" id="IPR008521">
    <property type="entry name" value="Mg_trans_NIPA"/>
</dbReference>
<protein>
    <recommendedName>
        <fullName evidence="6">EamA domain-containing protein</fullName>
    </recommendedName>
</protein>
<reference evidence="8" key="2">
    <citation type="submission" date="2008-08" db="EMBL/GenBank/DDBJ databases">
        <authorList>
            <consortium name="Diatom Consortium"/>
            <person name="Grigoriev I."/>
            <person name="Grimwood J."/>
            <person name="Kuo A."/>
            <person name="Otillar R.P."/>
            <person name="Salamov A."/>
            <person name="Detter J.C."/>
            <person name="Lindquist E."/>
            <person name="Shapiro H."/>
            <person name="Lucas S."/>
            <person name="Glavina del Rio T."/>
            <person name="Pitluck S."/>
            <person name="Rokhsar D."/>
            <person name="Bowler C."/>
        </authorList>
    </citation>
    <scope>GENOME REANNOTATION</scope>
    <source>
        <strain evidence="8">CCAP 1055/1</strain>
    </source>
</reference>
<dbReference type="GO" id="GO:0016020">
    <property type="term" value="C:membrane"/>
    <property type="evidence" value="ECO:0007669"/>
    <property type="project" value="UniProtKB-SubCell"/>
</dbReference>
<evidence type="ECO:0000256" key="1">
    <source>
        <dbReference type="ARBA" id="ARBA00004141"/>
    </source>
</evidence>
<keyword evidence="2 5" id="KW-0812">Transmembrane</keyword>
<keyword evidence="3 5" id="KW-1133">Transmembrane helix</keyword>
<dbReference type="OrthoDB" id="165382at2759"/>
<gene>
    <name evidence="7" type="ORF">PHATR_43874</name>
</gene>
<dbReference type="RefSeq" id="XP_002186035.1">
    <property type="nucleotide sequence ID" value="XM_002185999.1"/>
</dbReference>
<keyword evidence="4 5" id="KW-0472">Membrane</keyword>
<accession>B5Y4L8</accession>
<dbReference type="Gene3D" id="1.10.3730.20">
    <property type="match status" value="1"/>
</dbReference>
<organism evidence="7 8">
    <name type="scientific">Phaeodactylum tricornutum (strain CCAP 1055/1)</name>
    <dbReference type="NCBI Taxonomy" id="556484"/>
    <lineage>
        <taxon>Eukaryota</taxon>
        <taxon>Sar</taxon>
        <taxon>Stramenopiles</taxon>
        <taxon>Ochrophyta</taxon>
        <taxon>Bacillariophyta</taxon>
        <taxon>Bacillariophyceae</taxon>
        <taxon>Bacillariophycidae</taxon>
        <taxon>Naviculales</taxon>
        <taxon>Phaeodactylaceae</taxon>
        <taxon>Phaeodactylum</taxon>
    </lineage>
</organism>
<feature type="transmembrane region" description="Helical" evidence="5">
    <location>
        <begin position="156"/>
        <end position="174"/>
    </location>
</feature>
<dbReference type="EMBL" id="CP001142">
    <property type="protein sequence ID" value="ACI65505.1"/>
    <property type="molecule type" value="Genomic_DNA"/>
</dbReference>
<dbReference type="GO" id="GO:0015095">
    <property type="term" value="F:magnesium ion transmembrane transporter activity"/>
    <property type="evidence" value="ECO:0007669"/>
    <property type="project" value="InterPro"/>
</dbReference>
<comment type="subcellular location">
    <subcellularLocation>
        <location evidence="1">Membrane</location>
        <topology evidence="1">Multi-pass membrane protein</topology>
    </subcellularLocation>
</comment>
<feature type="transmembrane region" description="Helical" evidence="5">
    <location>
        <begin position="238"/>
        <end position="258"/>
    </location>
</feature>
<dbReference type="PaxDb" id="2850-Phatr43874"/>
<evidence type="ECO:0000313" key="7">
    <source>
        <dbReference type="EMBL" id="ACI65505.1"/>
    </source>
</evidence>
<feature type="domain" description="EamA" evidence="6">
    <location>
        <begin position="133"/>
        <end position="199"/>
    </location>
</feature>
<evidence type="ECO:0000256" key="2">
    <source>
        <dbReference type="ARBA" id="ARBA00022692"/>
    </source>
</evidence>
<dbReference type="SUPFAM" id="SSF103481">
    <property type="entry name" value="Multidrug resistance efflux transporter EmrE"/>
    <property type="match status" value="1"/>
</dbReference>
<feature type="transmembrane region" description="Helical" evidence="5">
    <location>
        <begin position="125"/>
        <end position="150"/>
    </location>
</feature>
<name>B5Y4L8_PHATC</name>
<dbReference type="eggNOG" id="ENOG502RR8E">
    <property type="taxonomic scope" value="Eukaryota"/>
</dbReference>
<dbReference type="HOGENOM" id="CLU_610476_0_0_1"/>
<feature type="transmembrane region" description="Helical" evidence="5">
    <location>
        <begin position="186"/>
        <end position="203"/>
    </location>
</feature>
<evidence type="ECO:0000313" key="8">
    <source>
        <dbReference type="Proteomes" id="UP000000759"/>
    </source>
</evidence>
<dbReference type="InterPro" id="IPR000620">
    <property type="entry name" value="EamA_dom"/>
</dbReference>
<dbReference type="PANTHER" id="PTHR12570">
    <property type="match status" value="1"/>
</dbReference>
<feature type="transmembrane region" description="Helical" evidence="5">
    <location>
        <begin position="307"/>
        <end position="330"/>
    </location>
</feature>
<dbReference type="KEGG" id="pti:PHATR_43874"/>
<feature type="transmembrane region" description="Helical" evidence="5">
    <location>
        <begin position="270"/>
        <end position="287"/>
    </location>
</feature>
<sequence>MSETTVSASDWIKGISLSILASMIGGASKLAIRKSWLLQQRWEDEIENHLHAGDSLLRIRSIASLAESSDSEDGLEDDEENSRTLAVVANEIDSTDSVTDNDEARLRYENAGLEMMEAIRKKQRYLAYTLRGSGMFGMTCLNPLCCVLAMNYASPSILAPFSGLTLVWIVLLSRPLIRESPSRRQVVAAVFIIVGEVVVAVFGDHKNDEGKLVAHGKRKYLEGNLTRLSVILNKRQSYLEVSFMLYFGGTVLLMLLLVHWMRSGSPILKRFAWGVSGGIITGLQNFLKDSLILIKAVKISDAEESYPWFGVLLIVLAVSTSFGGLLLLTACMKRFDATYSSAMFVGSFVVSASIMSAIHYNTFSQLQSLANLILYPAGLLILMAGVLILVQESRKHSDPGDRATIVLEDPATPRQRNGPVRLVSYQRMRNW</sequence>
<reference evidence="7 8" key="1">
    <citation type="journal article" date="2008" name="Nature">
        <title>The Phaeodactylum genome reveals the evolutionary history of diatom genomes.</title>
        <authorList>
            <person name="Bowler C."/>
            <person name="Allen A.E."/>
            <person name="Badger J.H."/>
            <person name="Grimwood J."/>
            <person name="Jabbari K."/>
            <person name="Kuo A."/>
            <person name="Maheswari U."/>
            <person name="Martens C."/>
            <person name="Maumus F."/>
            <person name="Otillar R.P."/>
            <person name="Rayko E."/>
            <person name="Salamov A."/>
            <person name="Vandepoele K."/>
            <person name="Beszteri B."/>
            <person name="Gruber A."/>
            <person name="Heijde M."/>
            <person name="Katinka M."/>
            <person name="Mock T."/>
            <person name="Valentin K."/>
            <person name="Verret F."/>
            <person name="Berges J.A."/>
            <person name="Brownlee C."/>
            <person name="Cadoret J.P."/>
            <person name="Chiovitti A."/>
            <person name="Choi C.J."/>
            <person name="Coesel S."/>
            <person name="De Martino A."/>
            <person name="Detter J.C."/>
            <person name="Durkin C."/>
            <person name="Falciatore A."/>
            <person name="Fournet J."/>
            <person name="Haruta M."/>
            <person name="Huysman M.J."/>
            <person name="Jenkins B.D."/>
            <person name="Jiroutova K."/>
            <person name="Jorgensen R.E."/>
            <person name="Joubert Y."/>
            <person name="Kaplan A."/>
            <person name="Kroger N."/>
            <person name="Kroth P.G."/>
            <person name="La Roche J."/>
            <person name="Lindquist E."/>
            <person name="Lommer M."/>
            <person name="Martin-Jezequel V."/>
            <person name="Lopez P.J."/>
            <person name="Lucas S."/>
            <person name="Mangogna M."/>
            <person name="McGinnis K."/>
            <person name="Medlin L.K."/>
            <person name="Montsant A."/>
            <person name="Oudot-Le Secq M.P."/>
            <person name="Napoli C."/>
            <person name="Obornik M."/>
            <person name="Parker M.S."/>
            <person name="Petit J.L."/>
            <person name="Porcel B.M."/>
            <person name="Poulsen N."/>
            <person name="Robison M."/>
            <person name="Rychlewski L."/>
            <person name="Rynearson T.A."/>
            <person name="Schmutz J."/>
            <person name="Shapiro H."/>
            <person name="Siaut M."/>
            <person name="Stanley M."/>
            <person name="Sussman M.R."/>
            <person name="Taylor A.R."/>
            <person name="Vardi A."/>
            <person name="von Dassow P."/>
            <person name="Vyverman W."/>
            <person name="Willis A."/>
            <person name="Wyrwicz L.S."/>
            <person name="Rokhsar D.S."/>
            <person name="Weissenbach J."/>
            <person name="Armbrust E.V."/>
            <person name="Green B.R."/>
            <person name="Van de Peer Y."/>
            <person name="Grigoriev I.V."/>
        </authorList>
    </citation>
    <scope>NUCLEOTIDE SEQUENCE [LARGE SCALE GENOMIC DNA]</scope>
    <source>
        <strain evidence="7 8">CCAP 1055/1</strain>
    </source>
</reference>
<dbReference type="Pfam" id="PF00892">
    <property type="entry name" value="EamA"/>
    <property type="match status" value="1"/>
</dbReference>
<dbReference type="AlphaFoldDB" id="B5Y4L8"/>
<dbReference type="InParanoid" id="B5Y4L8"/>
<evidence type="ECO:0000259" key="6">
    <source>
        <dbReference type="Pfam" id="PF00892"/>
    </source>
</evidence>
<keyword evidence="8" id="KW-1185">Reference proteome</keyword>
<feature type="transmembrane region" description="Helical" evidence="5">
    <location>
        <begin position="372"/>
        <end position="390"/>
    </location>
</feature>
<feature type="transmembrane region" description="Helical" evidence="5">
    <location>
        <begin position="342"/>
        <end position="360"/>
    </location>
</feature>
<evidence type="ECO:0000256" key="3">
    <source>
        <dbReference type="ARBA" id="ARBA00022989"/>
    </source>
</evidence>
<proteinExistence type="predicted"/>
<evidence type="ECO:0000256" key="5">
    <source>
        <dbReference type="SAM" id="Phobius"/>
    </source>
</evidence>
<dbReference type="PANTHER" id="PTHR12570:SF65">
    <property type="entry name" value="MAGNESIUM TRANSPORTER NIPA9-RELATED"/>
    <property type="match status" value="1"/>
</dbReference>